<name>A0A540UWX2_9BACL</name>
<keyword evidence="2" id="KW-1185">Reference proteome</keyword>
<dbReference type="OrthoDB" id="2380776at2"/>
<accession>A0A540UWX2</accession>
<reference evidence="1 2" key="1">
    <citation type="submission" date="2019-06" db="EMBL/GenBank/DDBJ databases">
        <title>Genome sequence of Ureibacillus terrenus.</title>
        <authorList>
            <person name="Maclea K.S."/>
            <person name="Simoes M."/>
        </authorList>
    </citation>
    <scope>NUCLEOTIDE SEQUENCE [LARGE SCALE GENOMIC DNA]</scope>
    <source>
        <strain evidence="1 2">ATCC BAA-384</strain>
    </source>
</reference>
<evidence type="ECO:0000313" key="2">
    <source>
        <dbReference type="Proteomes" id="UP000315753"/>
    </source>
</evidence>
<dbReference type="RefSeq" id="WP_141603196.1">
    <property type="nucleotide sequence ID" value="NZ_VIGD01000023.1"/>
</dbReference>
<evidence type="ECO:0000313" key="1">
    <source>
        <dbReference type="EMBL" id="TQE88989.1"/>
    </source>
</evidence>
<sequence>MLKRQPMSIGVFPGTAGFFLLPPIENADTFMPSLLQGFLPEPCPKEWQFFLSAIEGEPVERVNELLPDTKEGHFNRFILFPEKRNYKKAESMLDGDLKLLLDAVAWRLNFKQDPPHFQDDTADEIKAFILATHAYDAFQKRDWTKGIQLLEGAAQTVKEISPIFSARLLSEAAATKQSLGFIDQRLIDLYKTALTLTERSKFEDMRAELTFQLGTAYQELADGNKTYYLEAIKCYNKALKVYRKENAPENYAIIHMNLALSYLAMPPNEYNYHLKNAMAIQSLREALRYLDQEKHTELWCSATINLANALQYAKSSHIEDNLWEAVALYEDVLKVRKKETDPHGYARLIANQGTALSHLGAFSSAVPKLTEAKQIFEELRDEESKKVVEDMLLEIKKKKEELSKQ</sequence>
<dbReference type="EMBL" id="VIGD01000023">
    <property type="protein sequence ID" value="TQE88989.1"/>
    <property type="molecule type" value="Genomic_DNA"/>
</dbReference>
<dbReference type="Gene3D" id="1.25.40.10">
    <property type="entry name" value="Tetratricopeptide repeat domain"/>
    <property type="match status" value="1"/>
</dbReference>
<dbReference type="Proteomes" id="UP000315753">
    <property type="component" value="Unassembled WGS sequence"/>
</dbReference>
<gene>
    <name evidence="1" type="ORF">FKZ59_13055</name>
</gene>
<proteinExistence type="predicted"/>
<comment type="caution">
    <text evidence="1">The sequence shown here is derived from an EMBL/GenBank/DDBJ whole genome shotgun (WGS) entry which is preliminary data.</text>
</comment>
<dbReference type="InterPro" id="IPR011990">
    <property type="entry name" value="TPR-like_helical_dom_sf"/>
</dbReference>
<dbReference type="SUPFAM" id="SSF48452">
    <property type="entry name" value="TPR-like"/>
    <property type="match status" value="1"/>
</dbReference>
<dbReference type="AlphaFoldDB" id="A0A540UWX2"/>
<protein>
    <submittedName>
        <fullName evidence="1">Tetratricopeptide repeat protein</fullName>
    </submittedName>
</protein>
<organism evidence="1 2">
    <name type="scientific">Ureibacillus terrenus</name>
    <dbReference type="NCBI Taxonomy" id="118246"/>
    <lineage>
        <taxon>Bacteria</taxon>
        <taxon>Bacillati</taxon>
        <taxon>Bacillota</taxon>
        <taxon>Bacilli</taxon>
        <taxon>Bacillales</taxon>
        <taxon>Caryophanaceae</taxon>
        <taxon>Ureibacillus</taxon>
    </lineage>
</organism>